<dbReference type="Proteomes" id="UP001529338">
    <property type="component" value="Unassembled WGS sequence"/>
</dbReference>
<comment type="caution">
    <text evidence="1">The sequence shown here is derived from an EMBL/GenBank/DDBJ whole genome shotgun (WGS) entry which is preliminary data.</text>
</comment>
<protein>
    <submittedName>
        <fullName evidence="1">Uncharacterized protein</fullName>
    </submittedName>
</protein>
<reference evidence="1 2" key="1">
    <citation type="submission" date="2023-06" db="EMBL/GenBank/DDBJ databases">
        <title>Cellulomonas sp. MW4 Whole genome sequence.</title>
        <authorList>
            <person name="Park S."/>
        </authorList>
    </citation>
    <scope>NUCLEOTIDE SEQUENCE [LARGE SCALE GENOMIC DNA]</scope>
    <source>
        <strain evidence="1 2">MW4</strain>
    </source>
</reference>
<evidence type="ECO:0000313" key="2">
    <source>
        <dbReference type="Proteomes" id="UP001529338"/>
    </source>
</evidence>
<keyword evidence="2" id="KW-1185">Reference proteome</keyword>
<dbReference type="RefSeq" id="WP_289453345.1">
    <property type="nucleotide sequence ID" value="NZ_JAUCGQ010000001.1"/>
</dbReference>
<name>A0ABT7SCB7_9CELL</name>
<accession>A0ABT7SCB7</accession>
<proteinExistence type="predicted"/>
<sequence length="186" mass="19985">MSTRPESSARRVGQLPTVGPPDRRVLRVYLGDHLTGADAATARVRWMAQRYADQPWGGAVGELADGIASDRVALVEMTRRLGISPPIPRRWLGRLGERVGRLKLNGRVAQTSPLTPVVELEALRSGIAGKRSLWATLEVWSGPLGLDAVELAALGARADAQLATVERTLQAVRPGAFVRAAQERGA</sequence>
<organism evidence="1 2">
    <name type="scientific">Cellulomonas alba</name>
    <dbReference type="NCBI Taxonomy" id="3053467"/>
    <lineage>
        <taxon>Bacteria</taxon>
        <taxon>Bacillati</taxon>
        <taxon>Actinomycetota</taxon>
        <taxon>Actinomycetes</taxon>
        <taxon>Micrococcales</taxon>
        <taxon>Cellulomonadaceae</taxon>
        <taxon>Cellulomonas</taxon>
    </lineage>
</organism>
<dbReference type="EMBL" id="JAUCGQ010000001">
    <property type="protein sequence ID" value="MDM7853830.1"/>
    <property type="molecule type" value="Genomic_DNA"/>
</dbReference>
<evidence type="ECO:0000313" key="1">
    <source>
        <dbReference type="EMBL" id="MDM7853830.1"/>
    </source>
</evidence>
<gene>
    <name evidence="1" type="ORF">QRT04_02705</name>
</gene>